<evidence type="ECO:0000259" key="3">
    <source>
        <dbReference type="Pfam" id="PF01757"/>
    </source>
</evidence>
<name>A0ABT0JY40_9ACTN</name>
<protein>
    <submittedName>
        <fullName evidence="4">Acyltransferase</fullName>
    </submittedName>
</protein>
<keyword evidence="4" id="KW-0808">Transferase</keyword>
<evidence type="ECO:0000313" key="4">
    <source>
        <dbReference type="EMBL" id="MCK9876457.1"/>
    </source>
</evidence>
<feature type="compositionally biased region" description="Polar residues" evidence="1">
    <location>
        <begin position="48"/>
        <end position="62"/>
    </location>
</feature>
<accession>A0ABT0JY40</accession>
<feature type="domain" description="Acyltransferase 3" evidence="3">
    <location>
        <begin position="92"/>
        <end position="403"/>
    </location>
</feature>
<feature type="transmembrane region" description="Helical" evidence="2">
    <location>
        <begin position="119"/>
        <end position="137"/>
    </location>
</feature>
<keyword evidence="4" id="KW-0012">Acyltransferase</keyword>
<dbReference type="Proteomes" id="UP001201873">
    <property type="component" value="Unassembled WGS sequence"/>
</dbReference>
<keyword evidence="2" id="KW-0812">Transmembrane</keyword>
<evidence type="ECO:0000256" key="1">
    <source>
        <dbReference type="SAM" id="MobiDB-lite"/>
    </source>
</evidence>
<feature type="compositionally biased region" description="Basic residues" evidence="1">
    <location>
        <begin position="416"/>
        <end position="425"/>
    </location>
</feature>
<feature type="transmembrane region" description="Helical" evidence="2">
    <location>
        <begin position="157"/>
        <end position="176"/>
    </location>
</feature>
<feature type="region of interest" description="Disordered" evidence="1">
    <location>
        <begin position="416"/>
        <end position="462"/>
    </location>
</feature>
<dbReference type="RefSeq" id="WP_248824714.1">
    <property type="nucleotide sequence ID" value="NZ_JALKFT010000009.1"/>
</dbReference>
<feature type="transmembrane region" description="Helical" evidence="2">
    <location>
        <begin position="235"/>
        <end position="254"/>
    </location>
</feature>
<dbReference type="InterPro" id="IPR002656">
    <property type="entry name" value="Acyl_transf_3_dom"/>
</dbReference>
<feature type="transmembrane region" description="Helical" evidence="2">
    <location>
        <begin position="261"/>
        <end position="283"/>
    </location>
</feature>
<dbReference type="EMBL" id="JALKFT010000009">
    <property type="protein sequence ID" value="MCK9876457.1"/>
    <property type="molecule type" value="Genomic_DNA"/>
</dbReference>
<gene>
    <name evidence="4" type="ORF">MXD59_11845</name>
</gene>
<feature type="region of interest" description="Disordered" evidence="1">
    <location>
        <begin position="1"/>
        <end position="73"/>
    </location>
</feature>
<keyword evidence="2" id="KW-1133">Transmembrane helix</keyword>
<sequence length="462" mass="49604">MEPGIEAPRNPHADGEPARAPSPDTLTAPPRAPSGVARLIPRPRRADQATQPASTSVASHPSGTAPGDSTGGETLARVFTGPNCLSAQRLMFAWVVLLLHGLALSGHHTPALGKHEYDAVALDGFFAISGLLVTHSARRLPLRRFIRHRALRILPGFWVCLIFVAFVIAPLGWLHVHGTLHGYPLTGPHGALHYVTDNALVRMRFYDIGGTPTGTFFPAPGSTAPLAWDGSMWSLWWEVQCYLGILALALVGLLRRRPVLVIGAITLGLALVEALGPAGILPARLSPDMFRFALNFLAGSIVCLYADRIPVSGRIAAVAGVVFVGSHFVQDMPLISAMPLAYLCAYLGIRVPLHRLGTRRDLSYGLYIYGFPIQQLATVYGLHRQGILVYLPVTVVVTVVLAAASWYLVEAPALRHKSPRPRSRPGAHSTRAIRKTISTIGTSSATLSSPDTGRRAGRLPGE</sequence>
<feature type="transmembrane region" description="Helical" evidence="2">
    <location>
        <begin position="389"/>
        <end position="409"/>
    </location>
</feature>
<feature type="transmembrane region" description="Helical" evidence="2">
    <location>
        <begin position="90"/>
        <end position="107"/>
    </location>
</feature>
<comment type="caution">
    <text evidence="4">The sequence shown here is derived from an EMBL/GenBank/DDBJ whole genome shotgun (WGS) entry which is preliminary data.</text>
</comment>
<feature type="compositionally biased region" description="Polar residues" evidence="1">
    <location>
        <begin position="436"/>
        <end position="451"/>
    </location>
</feature>
<keyword evidence="5" id="KW-1185">Reference proteome</keyword>
<dbReference type="Pfam" id="PF01757">
    <property type="entry name" value="Acyl_transf_3"/>
    <property type="match status" value="1"/>
</dbReference>
<feature type="transmembrane region" description="Helical" evidence="2">
    <location>
        <begin position="335"/>
        <end position="353"/>
    </location>
</feature>
<reference evidence="4 5" key="1">
    <citation type="submission" date="2022-04" db="EMBL/GenBank/DDBJ databases">
        <title>Genome diversity in the genus Frankia.</title>
        <authorList>
            <person name="Carlos-Shanley C."/>
            <person name="Hahn D."/>
        </authorList>
    </citation>
    <scope>NUCLEOTIDE SEQUENCE [LARGE SCALE GENOMIC DNA]</scope>
    <source>
        <strain evidence="4 5">Ag45/Mut15</strain>
    </source>
</reference>
<organism evidence="4 5">
    <name type="scientific">Frankia umida</name>
    <dbReference type="NCBI Taxonomy" id="573489"/>
    <lineage>
        <taxon>Bacteria</taxon>
        <taxon>Bacillati</taxon>
        <taxon>Actinomycetota</taxon>
        <taxon>Actinomycetes</taxon>
        <taxon>Frankiales</taxon>
        <taxon>Frankiaceae</taxon>
        <taxon>Frankia</taxon>
    </lineage>
</organism>
<evidence type="ECO:0000313" key="5">
    <source>
        <dbReference type="Proteomes" id="UP001201873"/>
    </source>
</evidence>
<proteinExistence type="predicted"/>
<dbReference type="GO" id="GO:0016746">
    <property type="term" value="F:acyltransferase activity"/>
    <property type="evidence" value="ECO:0007669"/>
    <property type="project" value="UniProtKB-KW"/>
</dbReference>
<evidence type="ECO:0000256" key="2">
    <source>
        <dbReference type="SAM" id="Phobius"/>
    </source>
</evidence>
<keyword evidence="2" id="KW-0472">Membrane</keyword>